<evidence type="ECO:0000256" key="7">
    <source>
        <dbReference type="ARBA" id="ARBA00022801"/>
    </source>
</evidence>
<protein>
    <recommendedName>
        <fullName evidence="4 14">Undecaprenyl-diphosphatase</fullName>
        <ecNumber evidence="3 14">3.6.1.27</ecNumber>
    </recommendedName>
    <alternativeName>
        <fullName evidence="12 14">Bacitracin resistance protein</fullName>
    </alternativeName>
    <alternativeName>
        <fullName evidence="11 14">Undecaprenyl pyrophosphate phosphatase</fullName>
    </alternativeName>
</protein>
<dbReference type="GO" id="GO:0046677">
    <property type="term" value="P:response to antibiotic"/>
    <property type="evidence" value="ECO:0007669"/>
    <property type="project" value="UniProtKB-UniRule"/>
</dbReference>
<keyword evidence="8 14" id="KW-1133">Transmembrane helix</keyword>
<evidence type="ECO:0000256" key="9">
    <source>
        <dbReference type="ARBA" id="ARBA00023136"/>
    </source>
</evidence>
<comment type="subcellular location">
    <subcellularLocation>
        <location evidence="1 14">Cell membrane</location>
        <topology evidence="1 14">Multi-pass membrane protein</topology>
    </subcellularLocation>
</comment>
<dbReference type="NCBIfam" id="TIGR00753">
    <property type="entry name" value="undec_PP_bacA"/>
    <property type="match status" value="1"/>
</dbReference>
<keyword evidence="6 14" id="KW-0812">Transmembrane</keyword>
<dbReference type="InterPro" id="IPR003824">
    <property type="entry name" value="UppP"/>
</dbReference>
<evidence type="ECO:0000256" key="10">
    <source>
        <dbReference type="ARBA" id="ARBA00023251"/>
    </source>
</evidence>
<dbReference type="GO" id="GO:0005886">
    <property type="term" value="C:plasma membrane"/>
    <property type="evidence" value="ECO:0007669"/>
    <property type="project" value="UniProtKB-SubCell"/>
</dbReference>
<keyword evidence="10 14" id="KW-0046">Antibiotic resistance</keyword>
<dbReference type="AlphaFoldDB" id="A0A6I6MS18"/>
<evidence type="ECO:0000256" key="1">
    <source>
        <dbReference type="ARBA" id="ARBA00004651"/>
    </source>
</evidence>
<dbReference type="KEGG" id="tsv:DSM104635_00748"/>
<dbReference type="GO" id="GO:0008360">
    <property type="term" value="P:regulation of cell shape"/>
    <property type="evidence" value="ECO:0007669"/>
    <property type="project" value="UniProtKB-KW"/>
</dbReference>
<keyword evidence="7 14" id="KW-0378">Hydrolase</keyword>
<feature type="transmembrane region" description="Helical" evidence="14">
    <location>
        <begin position="250"/>
        <end position="268"/>
    </location>
</feature>
<dbReference type="Pfam" id="PF02673">
    <property type="entry name" value="BacA"/>
    <property type="match status" value="1"/>
</dbReference>
<organism evidence="15 16">
    <name type="scientific">Terricaulis silvestris</name>
    <dbReference type="NCBI Taxonomy" id="2686094"/>
    <lineage>
        <taxon>Bacteria</taxon>
        <taxon>Pseudomonadati</taxon>
        <taxon>Pseudomonadota</taxon>
        <taxon>Alphaproteobacteria</taxon>
        <taxon>Caulobacterales</taxon>
        <taxon>Caulobacteraceae</taxon>
        <taxon>Terricaulis</taxon>
    </lineage>
</organism>
<comment type="miscellaneous">
    <text evidence="14">Bacitracin is thought to be involved in the inhibition of peptidoglycan synthesis by sequestering undecaprenyl diphosphate, thereby reducing the pool of lipid carrier available.</text>
</comment>
<dbReference type="NCBIfam" id="NF001389">
    <property type="entry name" value="PRK00281.1-2"/>
    <property type="match status" value="1"/>
</dbReference>
<dbReference type="PANTHER" id="PTHR30622:SF3">
    <property type="entry name" value="UNDECAPRENYL-DIPHOSPHATASE"/>
    <property type="match status" value="1"/>
</dbReference>
<evidence type="ECO:0000256" key="5">
    <source>
        <dbReference type="ARBA" id="ARBA00022475"/>
    </source>
</evidence>
<feature type="transmembrane region" description="Helical" evidence="14">
    <location>
        <begin position="82"/>
        <end position="101"/>
    </location>
</feature>
<gene>
    <name evidence="14 15" type="primary">uppP</name>
    <name evidence="15" type="ORF">DSM104635_00748</name>
</gene>
<dbReference type="EMBL" id="CP047045">
    <property type="protein sequence ID" value="QGZ93933.1"/>
    <property type="molecule type" value="Genomic_DNA"/>
</dbReference>
<evidence type="ECO:0000256" key="4">
    <source>
        <dbReference type="ARBA" id="ARBA00021581"/>
    </source>
</evidence>
<evidence type="ECO:0000256" key="3">
    <source>
        <dbReference type="ARBA" id="ARBA00012374"/>
    </source>
</evidence>
<evidence type="ECO:0000256" key="2">
    <source>
        <dbReference type="ARBA" id="ARBA00010621"/>
    </source>
</evidence>
<dbReference type="PANTHER" id="PTHR30622">
    <property type="entry name" value="UNDECAPRENYL-DIPHOSPHATASE"/>
    <property type="match status" value="1"/>
</dbReference>
<dbReference type="EC" id="3.6.1.27" evidence="3 14"/>
<dbReference type="HAMAP" id="MF_01006">
    <property type="entry name" value="Undec_diphosphatase"/>
    <property type="match status" value="1"/>
</dbReference>
<dbReference type="GO" id="GO:0050380">
    <property type="term" value="F:undecaprenyl-diphosphatase activity"/>
    <property type="evidence" value="ECO:0007669"/>
    <property type="project" value="UniProtKB-UniRule"/>
</dbReference>
<dbReference type="NCBIfam" id="NF001390">
    <property type="entry name" value="PRK00281.1-4"/>
    <property type="match status" value="1"/>
</dbReference>
<proteinExistence type="inferred from homology"/>
<evidence type="ECO:0000256" key="14">
    <source>
        <dbReference type="HAMAP-Rule" id="MF_01006"/>
    </source>
</evidence>
<dbReference type="GO" id="GO:0009252">
    <property type="term" value="P:peptidoglycan biosynthetic process"/>
    <property type="evidence" value="ECO:0007669"/>
    <property type="project" value="UniProtKB-KW"/>
</dbReference>
<reference evidence="16" key="1">
    <citation type="submission" date="2019-12" db="EMBL/GenBank/DDBJ databases">
        <title>Complete genome of Terracaulis silvestris 0127_4.</title>
        <authorList>
            <person name="Vieira S."/>
            <person name="Riedel T."/>
            <person name="Sproer C."/>
            <person name="Pascual J."/>
            <person name="Boedeker C."/>
            <person name="Overmann J."/>
        </authorList>
    </citation>
    <scope>NUCLEOTIDE SEQUENCE [LARGE SCALE GENOMIC DNA]</scope>
    <source>
        <strain evidence="16">0127_4</strain>
    </source>
</reference>
<evidence type="ECO:0000313" key="15">
    <source>
        <dbReference type="EMBL" id="QGZ93933.1"/>
    </source>
</evidence>
<keyword evidence="14" id="KW-0573">Peptidoglycan synthesis</keyword>
<evidence type="ECO:0000256" key="12">
    <source>
        <dbReference type="ARBA" id="ARBA00032932"/>
    </source>
</evidence>
<evidence type="ECO:0000256" key="13">
    <source>
        <dbReference type="ARBA" id="ARBA00047594"/>
    </source>
</evidence>
<dbReference type="Proteomes" id="UP000431269">
    <property type="component" value="Chromosome"/>
</dbReference>
<feature type="transmembrane region" description="Helical" evidence="14">
    <location>
        <begin position="149"/>
        <end position="177"/>
    </location>
</feature>
<keyword evidence="16" id="KW-1185">Reference proteome</keyword>
<keyword evidence="14" id="KW-0961">Cell wall biogenesis/degradation</keyword>
<accession>A0A6I6MS18</accession>
<feature type="transmembrane region" description="Helical" evidence="14">
    <location>
        <begin position="44"/>
        <end position="62"/>
    </location>
</feature>
<evidence type="ECO:0000256" key="11">
    <source>
        <dbReference type="ARBA" id="ARBA00032707"/>
    </source>
</evidence>
<comment type="similarity">
    <text evidence="2 14">Belongs to the UppP family.</text>
</comment>
<evidence type="ECO:0000313" key="16">
    <source>
        <dbReference type="Proteomes" id="UP000431269"/>
    </source>
</evidence>
<comment type="function">
    <text evidence="14">Catalyzes the dephosphorylation of undecaprenyl diphosphate (UPP). Confers resistance to bacitracin.</text>
</comment>
<name>A0A6I6MS18_9CAUL</name>
<feature type="transmembrane region" description="Helical" evidence="14">
    <location>
        <begin position="219"/>
        <end position="238"/>
    </location>
</feature>
<feature type="transmembrane region" description="Helical" evidence="14">
    <location>
        <begin position="108"/>
        <end position="129"/>
    </location>
</feature>
<evidence type="ECO:0000256" key="6">
    <source>
        <dbReference type="ARBA" id="ARBA00022692"/>
    </source>
</evidence>
<keyword evidence="9 14" id="KW-0472">Membrane</keyword>
<dbReference type="RefSeq" id="WP_228445833.1">
    <property type="nucleotide sequence ID" value="NZ_CP047045.1"/>
</dbReference>
<feature type="transmembrane region" description="Helical" evidence="14">
    <location>
        <begin position="189"/>
        <end position="207"/>
    </location>
</feature>
<comment type="catalytic activity">
    <reaction evidence="13 14">
        <text>di-trans,octa-cis-undecaprenyl diphosphate + H2O = di-trans,octa-cis-undecaprenyl phosphate + phosphate + H(+)</text>
        <dbReference type="Rhea" id="RHEA:28094"/>
        <dbReference type="ChEBI" id="CHEBI:15377"/>
        <dbReference type="ChEBI" id="CHEBI:15378"/>
        <dbReference type="ChEBI" id="CHEBI:43474"/>
        <dbReference type="ChEBI" id="CHEBI:58405"/>
        <dbReference type="ChEBI" id="CHEBI:60392"/>
        <dbReference type="EC" id="3.6.1.27"/>
    </reaction>
</comment>
<dbReference type="GO" id="GO:0071555">
    <property type="term" value="P:cell wall organization"/>
    <property type="evidence" value="ECO:0007669"/>
    <property type="project" value="UniProtKB-KW"/>
</dbReference>
<evidence type="ECO:0000256" key="8">
    <source>
        <dbReference type="ARBA" id="ARBA00022989"/>
    </source>
</evidence>
<keyword evidence="5 14" id="KW-1003">Cell membrane</keyword>
<keyword evidence="14" id="KW-0133">Cell shape</keyword>
<sequence>MDWLDLGRAALLGILQGLTEFLPVSSTGHLLIFGRAIGYDDPGGVFTVMIQLGSILAIMWLYRQRIWDVTTGLFTKPDARRFALMLFFAFLPAAFVGLLANSYVRNELYIRLDIIAWALILGGFAMLALEKWPPKVEVTEAAETPIWRAIGVGVFQTLALIPGVSRSGATIFGGLALGLDRRAAAEFSFFLAMPTMVAAFILDFLTVKDHITGDRVAEIAVGFVFAFISAWLVVKPFLAFVTRVGFGPFAWYRIVFGAVILGVIALGWL</sequence>